<accession>A0AAN8Z3X5</accession>
<keyword evidence="10" id="KW-0472">Membrane</keyword>
<dbReference type="AlphaFoldDB" id="A0AAN8Z3X5"/>
<name>A0AAN8Z3X5_9MAGN</name>
<evidence type="ECO:0000256" key="3">
    <source>
        <dbReference type="ARBA" id="ARBA00010217"/>
    </source>
</evidence>
<keyword evidence="9" id="KW-1133">Transmembrane helix</keyword>
<evidence type="ECO:0000256" key="9">
    <source>
        <dbReference type="ARBA" id="ARBA00022989"/>
    </source>
</evidence>
<dbReference type="InterPro" id="IPR050528">
    <property type="entry name" value="L-type_Lectin-RKs"/>
</dbReference>
<dbReference type="GO" id="GO:0002229">
    <property type="term" value="P:defense response to oomycetes"/>
    <property type="evidence" value="ECO:0007669"/>
    <property type="project" value="UniProtKB-ARBA"/>
</dbReference>
<evidence type="ECO:0000256" key="6">
    <source>
        <dbReference type="ARBA" id="ARBA00022729"/>
    </source>
</evidence>
<dbReference type="InterPro" id="IPR011009">
    <property type="entry name" value="Kinase-like_dom_sf"/>
</dbReference>
<dbReference type="InterPro" id="IPR001245">
    <property type="entry name" value="Ser-Thr/Tyr_kinase_cat_dom"/>
</dbReference>
<dbReference type="Gene3D" id="1.10.510.10">
    <property type="entry name" value="Transferase(Phosphotransferase) domain 1"/>
    <property type="match status" value="2"/>
</dbReference>
<evidence type="ECO:0000256" key="1">
    <source>
        <dbReference type="ARBA" id="ARBA00004251"/>
    </source>
</evidence>
<comment type="caution">
    <text evidence="14">The sequence shown here is derived from an EMBL/GenBank/DDBJ whole genome shotgun (WGS) entry which is preliminary data.</text>
</comment>
<keyword evidence="4" id="KW-1003">Cell membrane</keyword>
<evidence type="ECO:0000313" key="14">
    <source>
        <dbReference type="EMBL" id="KAK6923866.1"/>
    </source>
</evidence>
<keyword evidence="12" id="KW-0325">Glycoprotein</keyword>
<evidence type="ECO:0000256" key="12">
    <source>
        <dbReference type="ARBA" id="ARBA00023180"/>
    </source>
</evidence>
<comment type="similarity">
    <text evidence="2">In the N-terminal section; belongs to the leguminous lectin family.</text>
</comment>
<dbReference type="Pfam" id="PF07714">
    <property type="entry name" value="PK_Tyr_Ser-Thr"/>
    <property type="match status" value="1"/>
</dbReference>
<comment type="similarity">
    <text evidence="3">In the C-terminal section; belongs to the protein kinase superfamily. Ser/Thr protein kinase family.</text>
</comment>
<evidence type="ECO:0000256" key="4">
    <source>
        <dbReference type="ARBA" id="ARBA00022475"/>
    </source>
</evidence>
<evidence type="ECO:0000256" key="5">
    <source>
        <dbReference type="ARBA" id="ARBA00022692"/>
    </source>
</evidence>
<dbReference type="EMBL" id="JBAMMX010000017">
    <property type="protein sequence ID" value="KAK6923866.1"/>
    <property type="molecule type" value="Genomic_DNA"/>
</dbReference>
<keyword evidence="8" id="KW-0067">ATP-binding</keyword>
<proteinExistence type="inferred from homology"/>
<dbReference type="GO" id="GO:0005524">
    <property type="term" value="F:ATP binding"/>
    <property type="evidence" value="ECO:0007669"/>
    <property type="project" value="UniProtKB-KW"/>
</dbReference>
<dbReference type="PANTHER" id="PTHR27007">
    <property type="match status" value="1"/>
</dbReference>
<dbReference type="GO" id="GO:0004713">
    <property type="term" value="F:protein tyrosine kinase activity"/>
    <property type="evidence" value="ECO:0007669"/>
    <property type="project" value="InterPro"/>
</dbReference>
<dbReference type="InterPro" id="IPR020635">
    <property type="entry name" value="Tyr_kinase_cat_dom"/>
</dbReference>
<evidence type="ECO:0000259" key="13">
    <source>
        <dbReference type="SMART" id="SM00219"/>
    </source>
</evidence>
<dbReference type="FunFam" id="1.10.510.10:FF:000240">
    <property type="entry name" value="Lectin-domain containing receptor kinase A4.3"/>
    <property type="match status" value="1"/>
</dbReference>
<keyword evidence="15" id="KW-1185">Reference proteome</keyword>
<keyword evidence="14" id="KW-0808">Transferase</keyword>
<keyword evidence="5" id="KW-0812">Transmembrane</keyword>
<dbReference type="SUPFAM" id="SSF56112">
    <property type="entry name" value="Protein kinase-like (PK-like)"/>
    <property type="match status" value="1"/>
</dbReference>
<keyword evidence="11" id="KW-0675">Receptor</keyword>
<dbReference type="Proteomes" id="UP001370490">
    <property type="component" value="Unassembled WGS sequence"/>
</dbReference>
<keyword evidence="14" id="KW-0418">Kinase</keyword>
<feature type="domain" description="Tyrosine-protein kinase catalytic" evidence="13">
    <location>
        <begin position="9"/>
        <end position="220"/>
    </location>
</feature>
<evidence type="ECO:0000256" key="8">
    <source>
        <dbReference type="ARBA" id="ARBA00022840"/>
    </source>
</evidence>
<organism evidence="14 15">
    <name type="scientific">Dillenia turbinata</name>
    <dbReference type="NCBI Taxonomy" id="194707"/>
    <lineage>
        <taxon>Eukaryota</taxon>
        <taxon>Viridiplantae</taxon>
        <taxon>Streptophyta</taxon>
        <taxon>Embryophyta</taxon>
        <taxon>Tracheophyta</taxon>
        <taxon>Spermatophyta</taxon>
        <taxon>Magnoliopsida</taxon>
        <taxon>eudicotyledons</taxon>
        <taxon>Gunneridae</taxon>
        <taxon>Pentapetalae</taxon>
        <taxon>Dilleniales</taxon>
        <taxon>Dilleniaceae</taxon>
        <taxon>Dillenia</taxon>
    </lineage>
</organism>
<evidence type="ECO:0000256" key="2">
    <source>
        <dbReference type="ARBA" id="ARBA00008536"/>
    </source>
</evidence>
<keyword evidence="7" id="KW-0547">Nucleotide-binding</keyword>
<dbReference type="SMART" id="SM00219">
    <property type="entry name" value="TyrKc"/>
    <property type="match status" value="1"/>
</dbReference>
<evidence type="ECO:0000313" key="15">
    <source>
        <dbReference type="Proteomes" id="UP001370490"/>
    </source>
</evidence>
<protein>
    <submittedName>
        <fullName evidence="14">Serine-threonine/tyrosine-protein kinase, catalytic domain</fullName>
    </submittedName>
</protein>
<sequence>MLIKARQDGDCYSRLFCCHRLRVNCSLVPLVGKEVKKEKSRNLVQLIGWCHEQDELLLVYEYMTNGSLDFHLFGKKVPLTRTVRYKIALGLASSLLLSSRRVGTTCGAQRCQDEQCHATWPECIATGKSRKEFDVYSFGVVALEISFGRRLVDTKAEPSKVMLVEWVWDLYGRQKVLEAADKLLKDYNERQVERLMGVGLWCCHPDYTYRPSIWQVTNVLNFESSLPNLPSKMLVPMYFAPPMHLCKFSYISNGLTDLEEDYSRCSDTCTTSSSGGSSKDLL</sequence>
<comment type="subcellular location">
    <subcellularLocation>
        <location evidence="1">Cell membrane</location>
        <topology evidence="1">Single-pass type I membrane protein</topology>
    </subcellularLocation>
</comment>
<dbReference type="GO" id="GO:0005886">
    <property type="term" value="C:plasma membrane"/>
    <property type="evidence" value="ECO:0007669"/>
    <property type="project" value="UniProtKB-SubCell"/>
</dbReference>
<keyword evidence="6" id="KW-0732">Signal</keyword>
<evidence type="ECO:0000256" key="7">
    <source>
        <dbReference type="ARBA" id="ARBA00022741"/>
    </source>
</evidence>
<evidence type="ECO:0000256" key="11">
    <source>
        <dbReference type="ARBA" id="ARBA00023170"/>
    </source>
</evidence>
<evidence type="ECO:0000256" key="10">
    <source>
        <dbReference type="ARBA" id="ARBA00023136"/>
    </source>
</evidence>
<gene>
    <name evidence="14" type="ORF">RJ641_010066</name>
</gene>
<reference evidence="14 15" key="1">
    <citation type="submission" date="2023-12" db="EMBL/GenBank/DDBJ databases">
        <title>A high-quality genome assembly for Dillenia turbinata (Dilleniales).</title>
        <authorList>
            <person name="Chanderbali A."/>
        </authorList>
    </citation>
    <scope>NUCLEOTIDE SEQUENCE [LARGE SCALE GENOMIC DNA]</scope>
    <source>
        <strain evidence="14">LSX21</strain>
        <tissue evidence="14">Leaf</tissue>
    </source>
</reference>